<dbReference type="Proteomes" id="UP000284605">
    <property type="component" value="Unassembled WGS sequence"/>
</dbReference>
<dbReference type="OrthoDB" id="333076at2"/>
<keyword evidence="2" id="KW-1185">Reference proteome</keyword>
<gene>
    <name evidence="1" type="ORF">D3874_24825</name>
</gene>
<evidence type="ECO:0000313" key="1">
    <source>
        <dbReference type="EMBL" id="RJF90178.1"/>
    </source>
</evidence>
<proteinExistence type="predicted"/>
<accession>A0A418WJJ9</accession>
<comment type="caution">
    <text evidence="1">The sequence shown here is derived from an EMBL/GenBank/DDBJ whole genome shotgun (WGS) entry which is preliminary data.</text>
</comment>
<organism evidence="1 2">
    <name type="scientific">Oleomonas cavernae</name>
    <dbReference type="NCBI Taxonomy" id="2320859"/>
    <lineage>
        <taxon>Bacteria</taxon>
        <taxon>Pseudomonadati</taxon>
        <taxon>Pseudomonadota</taxon>
        <taxon>Alphaproteobacteria</taxon>
        <taxon>Acetobacterales</taxon>
        <taxon>Acetobacteraceae</taxon>
        <taxon>Oleomonas</taxon>
    </lineage>
</organism>
<protein>
    <submittedName>
        <fullName evidence="1">Uncharacterized protein</fullName>
    </submittedName>
</protein>
<dbReference type="EMBL" id="QYUK01000011">
    <property type="protein sequence ID" value="RJF90178.1"/>
    <property type="molecule type" value="Genomic_DNA"/>
</dbReference>
<dbReference type="AlphaFoldDB" id="A0A418WJJ9"/>
<sequence>MRYQAGQRPGHYESWFLRANHPTTRQAFWIRYTIFSPHGRPEQAIGELWAIRFDEHAGIRAGKSEIPLAACRFGDGGLDVRIGAAALTPGRLEGEVQAPHRLRWDLRYEGGGAPVLFLPEGYYAARLPKAKAVTPRPFVRFSGSLEVDGVSWPIEDWVGSENHNWGSKHTDTYAWGQVVGFDDQPDAFLEVITARLKLGPIWTPPLTILVLRVGREEYRLNTIAQALRARGRWGYFHWDFSSRAPGVAMHGRFEATPGDFVGLTYYNPPGGSHTCLNSKIAACDLTLERTGQPPLLLRTTHRAAFEILTDDKDHGVPMAT</sequence>
<name>A0A418WJJ9_9PROT</name>
<dbReference type="SUPFAM" id="SSF159245">
    <property type="entry name" value="AttH-like"/>
    <property type="match status" value="1"/>
</dbReference>
<evidence type="ECO:0000313" key="2">
    <source>
        <dbReference type="Proteomes" id="UP000284605"/>
    </source>
</evidence>
<reference evidence="1 2" key="1">
    <citation type="submission" date="2018-09" db="EMBL/GenBank/DDBJ databases">
        <authorList>
            <person name="Zhu H."/>
        </authorList>
    </citation>
    <scope>NUCLEOTIDE SEQUENCE [LARGE SCALE GENOMIC DNA]</scope>
    <source>
        <strain evidence="1 2">K1W22B-8</strain>
    </source>
</reference>